<proteinExistence type="predicted"/>
<evidence type="ECO:0000256" key="1">
    <source>
        <dbReference type="SAM" id="MobiDB-lite"/>
    </source>
</evidence>
<dbReference type="Proteomes" id="UP001217089">
    <property type="component" value="Unassembled WGS sequence"/>
</dbReference>
<gene>
    <name evidence="2" type="ORF">KUTeg_019643</name>
</gene>
<organism evidence="2 3">
    <name type="scientific">Tegillarca granosa</name>
    <name type="common">Malaysian cockle</name>
    <name type="synonym">Anadara granosa</name>
    <dbReference type="NCBI Taxonomy" id="220873"/>
    <lineage>
        <taxon>Eukaryota</taxon>
        <taxon>Metazoa</taxon>
        <taxon>Spiralia</taxon>
        <taxon>Lophotrochozoa</taxon>
        <taxon>Mollusca</taxon>
        <taxon>Bivalvia</taxon>
        <taxon>Autobranchia</taxon>
        <taxon>Pteriomorphia</taxon>
        <taxon>Arcoida</taxon>
        <taxon>Arcoidea</taxon>
        <taxon>Arcidae</taxon>
        <taxon>Tegillarca</taxon>
    </lineage>
</organism>
<keyword evidence="3" id="KW-1185">Reference proteome</keyword>
<protein>
    <submittedName>
        <fullName evidence="2">Uncharacterized protein</fullName>
    </submittedName>
</protein>
<dbReference type="EMBL" id="JARBDR010000917">
    <property type="protein sequence ID" value="KAJ8303247.1"/>
    <property type="molecule type" value="Genomic_DNA"/>
</dbReference>
<comment type="caution">
    <text evidence="2">The sequence shown here is derived from an EMBL/GenBank/DDBJ whole genome shotgun (WGS) entry which is preliminary data.</text>
</comment>
<evidence type="ECO:0000313" key="2">
    <source>
        <dbReference type="EMBL" id="KAJ8303247.1"/>
    </source>
</evidence>
<feature type="compositionally biased region" description="Acidic residues" evidence="1">
    <location>
        <begin position="28"/>
        <end position="40"/>
    </location>
</feature>
<reference evidence="2 3" key="1">
    <citation type="submission" date="2022-12" db="EMBL/GenBank/DDBJ databases">
        <title>Chromosome-level genome of Tegillarca granosa.</title>
        <authorList>
            <person name="Kim J."/>
        </authorList>
    </citation>
    <scope>NUCLEOTIDE SEQUENCE [LARGE SCALE GENOMIC DNA]</scope>
    <source>
        <strain evidence="2">Teg-2019</strain>
        <tissue evidence="2">Adductor muscle</tissue>
    </source>
</reference>
<feature type="region of interest" description="Disordered" evidence="1">
    <location>
        <begin position="1"/>
        <end position="51"/>
    </location>
</feature>
<name>A0ABQ9ED77_TEGGR</name>
<evidence type="ECO:0000313" key="3">
    <source>
        <dbReference type="Proteomes" id="UP001217089"/>
    </source>
</evidence>
<feature type="compositionally biased region" description="Basic and acidic residues" evidence="1">
    <location>
        <begin position="1"/>
        <end position="16"/>
    </location>
</feature>
<sequence>MVKENKTSSDKIHYKEVPTVNSNHSREEAEEENDGEEYGEEDKLNVENLPSVNESDIKTNFVRSGSKGKFQVIPAITVSGVESQYQEGDGDNSPEEN</sequence>
<accession>A0ABQ9ED77</accession>